<name>A0A2M8M8S3_PREIN</name>
<dbReference type="RefSeq" id="WP_100189568.1">
    <property type="nucleotide sequence ID" value="NZ_PGGD01000001.1"/>
</dbReference>
<feature type="domain" description="FHA" evidence="1">
    <location>
        <begin position="238"/>
        <end position="282"/>
    </location>
</feature>
<dbReference type="SUPFAM" id="SSF49879">
    <property type="entry name" value="SMAD/FHA domain"/>
    <property type="match status" value="1"/>
</dbReference>
<dbReference type="PROSITE" id="PS50006">
    <property type="entry name" value="FHA_DOMAIN"/>
    <property type="match status" value="1"/>
</dbReference>
<proteinExistence type="predicted"/>
<protein>
    <recommendedName>
        <fullName evidence="1">FHA domain-containing protein</fullName>
    </recommendedName>
</protein>
<dbReference type="InterPro" id="IPR000253">
    <property type="entry name" value="FHA_dom"/>
</dbReference>
<gene>
    <name evidence="2" type="ORF">CUB97_04705</name>
</gene>
<evidence type="ECO:0000313" key="2">
    <source>
        <dbReference type="EMBL" id="PJF00609.1"/>
    </source>
</evidence>
<evidence type="ECO:0000313" key="3">
    <source>
        <dbReference type="Proteomes" id="UP000228641"/>
    </source>
</evidence>
<comment type="caution">
    <text evidence="2">The sequence shown here is derived from an EMBL/GenBank/DDBJ whole genome shotgun (WGS) entry which is preliminary data.</text>
</comment>
<reference evidence="2 3" key="1">
    <citation type="submission" date="2017-11" db="EMBL/GenBank/DDBJ databases">
        <title>Genome sequencing of Prevotella intermedia KCOM 1779.</title>
        <authorList>
            <person name="Kook J.-K."/>
            <person name="Park S.-N."/>
            <person name="Lim Y.K."/>
        </authorList>
    </citation>
    <scope>NUCLEOTIDE SEQUENCE [LARGE SCALE GENOMIC DNA]</scope>
    <source>
        <strain evidence="2 3">KCOM 1779</strain>
    </source>
</reference>
<dbReference type="InterPro" id="IPR008984">
    <property type="entry name" value="SMAD_FHA_dom_sf"/>
</dbReference>
<sequence>MNLKEKLASIANKIFQDREDDNGTVFSNQRIVDKVEKAFVKVLEQRSMDDQMLYDCNFMIAVPTEHYDVVSVAAPLIAKTIVKRFYKVIKSNLKKRPNYTPISSYWNFEFIPKEIIGDLEDSGIEIISQLTTEESWSDTLSNKDSIGKISLNGKHSNYSRWNINPDILKNIDILERGKVRIPFNKDLEFVENSTMPPHHKSQTSIPSQTSNPPVDELAKLYFDENGKRMEFPMRRAMIWIGRASSGDDKATYEKLFIQTQDTSLRREHFYIRYEQRENRFYIATFAPTIVNSELMQVSSSKEHLVWIPLKQHSLIECGSYKIEFKALK</sequence>
<evidence type="ECO:0000259" key="1">
    <source>
        <dbReference type="PROSITE" id="PS50006"/>
    </source>
</evidence>
<dbReference type="AlphaFoldDB" id="A0A2M8M8S3"/>
<accession>A0A2M8M8S3</accession>
<organism evidence="2 3">
    <name type="scientific">Prevotella intermedia</name>
    <dbReference type="NCBI Taxonomy" id="28131"/>
    <lineage>
        <taxon>Bacteria</taxon>
        <taxon>Pseudomonadati</taxon>
        <taxon>Bacteroidota</taxon>
        <taxon>Bacteroidia</taxon>
        <taxon>Bacteroidales</taxon>
        <taxon>Prevotellaceae</taxon>
        <taxon>Prevotella</taxon>
    </lineage>
</organism>
<dbReference type="EMBL" id="PGGD01000001">
    <property type="protein sequence ID" value="PJF00609.1"/>
    <property type="molecule type" value="Genomic_DNA"/>
</dbReference>
<dbReference type="CDD" id="cd00060">
    <property type="entry name" value="FHA"/>
    <property type="match status" value="1"/>
</dbReference>
<dbReference type="Gene3D" id="2.60.200.20">
    <property type="match status" value="1"/>
</dbReference>
<dbReference type="Proteomes" id="UP000228641">
    <property type="component" value="Unassembled WGS sequence"/>
</dbReference>